<evidence type="ECO:0000313" key="1">
    <source>
        <dbReference type="EMBL" id="RAK42547.1"/>
    </source>
</evidence>
<dbReference type="EMBL" id="QLMJ01000002">
    <property type="protein sequence ID" value="RAK42547.1"/>
    <property type="molecule type" value="Genomic_DNA"/>
</dbReference>
<proteinExistence type="predicted"/>
<dbReference type="InterPro" id="IPR036390">
    <property type="entry name" value="WH_DNA-bd_sf"/>
</dbReference>
<evidence type="ECO:0000313" key="2">
    <source>
        <dbReference type="Proteomes" id="UP000249341"/>
    </source>
</evidence>
<name>A0A327ZHW0_9ACTN</name>
<reference evidence="1 2" key="1">
    <citation type="submission" date="2018-06" db="EMBL/GenBank/DDBJ databases">
        <title>Genomic Encyclopedia of Type Strains, Phase III (KMG-III): the genomes of soil and plant-associated and newly described type strains.</title>
        <authorList>
            <person name="Whitman W."/>
        </authorList>
    </citation>
    <scope>NUCLEOTIDE SEQUENCE [LARGE SCALE GENOMIC DNA]</scope>
    <source>
        <strain evidence="1 2">CGMCC 4.7090</strain>
    </source>
</reference>
<dbReference type="OrthoDB" id="3288418at2"/>
<dbReference type="SUPFAM" id="SSF46785">
    <property type="entry name" value="Winged helix' DNA-binding domain"/>
    <property type="match status" value="1"/>
</dbReference>
<dbReference type="RefSeq" id="WP_111647698.1">
    <property type="nucleotide sequence ID" value="NZ_JACHWI010000003.1"/>
</dbReference>
<accession>A0A327ZHW0</accession>
<dbReference type="AlphaFoldDB" id="A0A327ZHW0"/>
<organism evidence="1 2">
    <name type="scientific">Actinoplanes lutulentus</name>
    <dbReference type="NCBI Taxonomy" id="1287878"/>
    <lineage>
        <taxon>Bacteria</taxon>
        <taxon>Bacillati</taxon>
        <taxon>Actinomycetota</taxon>
        <taxon>Actinomycetes</taxon>
        <taxon>Micromonosporales</taxon>
        <taxon>Micromonosporaceae</taxon>
        <taxon>Actinoplanes</taxon>
    </lineage>
</organism>
<comment type="caution">
    <text evidence="1">The sequence shown here is derived from an EMBL/GenBank/DDBJ whole genome shotgun (WGS) entry which is preliminary data.</text>
</comment>
<keyword evidence="2" id="KW-1185">Reference proteome</keyword>
<sequence>MSEPAHLPLREIERRVAALPGVEPQRIVPLLLPMWAVEVTATVRDSQPYDVLDRYLSRAVAEGGLDRTDELAGFLGVEPPLVARAVRHLAGIGHLVRDGDKLNMTELGRRSVADGRRYHLAAGRRLSFRFDGFQGEPVPYATVVHSTWLPSPELTLSDGTVFSAVSGVPLPSDAVSLLLARPDAGDFTGAVVPVTASVDRVVGRYLPIYLVICAEDHLVFGTALDGPDPYLAGFIPFLGGNLET</sequence>
<protein>
    <submittedName>
        <fullName evidence="1">Uncharacterized protein</fullName>
    </submittedName>
</protein>
<dbReference type="Proteomes" id="UP000249341">
    <property type="component" value="Unassembled WGS sequence"/>
</dbReference>
<gene>
    <name evidence="1" type="ORF">B0I29_102372</name>
</gene>